<dbReference type="RefSeq" id="WP_111609052.1">
    <property type="nucleotide sequence ID" value="NZ_BMLJ01000027.1"/>
</dbReference>
<evidence type="ECO:0000313" key="4">
    <source>
        <dbReference type="Proteomes" id="UP000516370"/>
    </source>
</evidence>
<evidence type="ECO:0000259" key="2">
    <source>
        <dbReference type="Pfam" id="PF13439"/>
    </source>
</evidence>
<reference evidence="3 4" key="1">
    <citation type="submission" date="2020-09" db="EMBL/GenBank/DDBJ databases">
        <title>Complete genome sequence of an Arctic sea ice bacterium Marinomonas arctica BSI20414.</title>
        <authorList>
            <person name="Liao L."/>
            <person name="Chen B."/>
        </authorList>
    </citation>
    <scope>NUCLEOTIDE SEQUENCE [LARGE SCALE GENOMIC DNA]</scope>
    <source>
        <strain evidence="3 4">BSI20414</strain>
    </source>
</reference>
<keyword evidence="4" id="KW-1185">Reference proteome</keyword>
<dbReference type="AlphaFoldDB" id="A0A7H1J453"/>
<dbReference type="InterPro" id="IPR028098">
    <property type="entry name" value="Glyco_trans_4-like_N"/>
</dbReference>
<dbReference type="InterPro" id="IPR001296">
    <property type="entry name" value="Glyco_trans_1"/>
</dbReference>
<dbReference type="Pfam" id="PF13439">
    <property type="entry name" value="Glyco_transf_4"/>
    <property type="match status" value="1"/>
</dbReference>
<dbReference type="GO" id="GO:0016757">
    <property type="term" value="F:glycosyltransferase activity"/>
    <property type="evidence" value="ECO:0007669"/>
    <property type="project" value="InterPro"/>
</dbReference>
<feature type="domain" description="Glycosyltransferase subfamily 4-like N-terminal" evidence="2">
    <location>
        <begin position="14"/>
        <end position="169"/>
    </location>
</feature>
<gene>
    <name evidence="3" type="ORF">IBG28_16515</name>
</gene>
<protein>
    <submittedName>
        <fullName evidence="3">Glycosyltransferase</fullName>
    </submittedName>
</protein>
<name>A0A7H1J453_9GAMM</name>
<dbReference type="Pfam" id="PF00534">
    <property type="entry name" value="Glycos_transf_1"/>
    <property type="match status" value="1"/>
</dbReference>
<feature type="domain" description="Glycosyl transferase family 1" evidence="1">
    <location>
        <begin position="187"/>
        <end position="313"/>
    </location>
</feature>
<dbReference type="GO" id="GO:1901135">
    <property type="term" value="P:carbohydrate derivative metabolic process"/>
    <property type="evidence" value="ECO:0007669"/>
    <property type="project" value="UniProtKB-ARBA"/>
</dbReference>
<dbReference type="EMBL" id="CP061081">
    <property type="protein sequence ID" value="QNT05269.1"/>
    <property type="molecule type" value="Genomic_DNA"/>
</dbReference>
<dbReference type="KEGG" id="mard:IBG28_16515"/>
<sequence length="365" mass="40961">MINVLHVITSPCGGGAEVLVRELVLRMNDSDVQSMAVYFNTGSECAKDLTLKVNESSLNVGFRDPKAVFLLRSFIKKQLKMHKTLIVHAHLTWPMLFVPLAAIGLPVKVVFTEHATSNRRRKYPLLRFIERFLYSRFEKVVCISEGTKIALDKWLGSKLAKKNDVILNGSRLYSVKARVCPNNVVNFVSIGALIEYKGFDRSISALAKWHNKNWHYTIVGEGGERKNLETLIKDLDLSDKIKLIGWSDQIEHHLHSADMQLVPSKFEGFGLVAVEGMSTGLPIVAANVSGLNEVLANAGQSVFLVNNPDSYSDWLHAIELGLESLQGDIRKISFDARKNAEKFNLDLMVENYKKLYLSLGFDNEN</sequence>
<dbReference type="OrthoDB" id="9795746at2"/>
<organism evidence="3 4">
    <name type="scientific">Marinomonas arctica</name>
    <dbReference type="NCBI Taxonomy" id="383750"/>
    <lineage>
        <taxon>Bacteria</taxon>
        <taxon>Pseudomonadati</taxon>
        <taxon>Pseudomonadota</taxon>
        <taxon>Gammaproteobacteria</taxon>
        <taxon>Oceanospirillales</taxon>
        <taxon>Oceanospirillaceae</taxon>
        <taxon>Marinomonas</taxon>
    </lineage>
</organism>
<dbReference type="SUPFAM" id="SSF53756">
    <property type="entry name" value="UDP-Glycosyltransferase/glycogen phosphorylase"/>
    <property type="match status" value="1"/>
</dbReference>
<dbReference type="CDD" id="cd03811">
    <property type="entry name" value="GT4_GT28_WabH-like"/>
    <property type="match status" value="1"/>
</dbReference>
<dbReference type="Proteomes" id="UP000516370">
    <property type="component" value="Chromosome"/>
</dbReference>
<dbReference type="PANTHER" id="PTHR12526:SF630">
    <property type="entry name" value="GLYCOSYLTRANSFERASE"/>
    <property type="match status" value="1"/>
</dbReference>
<accession>A0A7H1J453</accession>
<dbReference type="Gene3D" id="3.40.50.2000">
    <property type="entry name" value="Glycogen Phosphorylase B"/>
    <property type="match status" value="2"/>
</dbReference>
<evidence type="ECO:0000313" key="3">
    <source>
        <dbReference type="EMBL" id="QNT05269.1"/>
    </source>
</evidence>
<keyword evidence="3" id="KW-0808">Transferase</keyword>
<evidence type="ECO:0000259" key="1">
    <source>
        <dbReference type="Pfam" id="PF00534"/>
    </source>
</evidence>
<dbReference type="PANTHER" id="PTHR12526">
    <property type="entry name" value="GLYCOSYLTRANSFERASE"/>
    <property type="match status" value="1"/>
</dbReference>
<proteinExistence type="predicted"/>